<dbReference type="Gene3D" id="3.30.9.20">
    <property type="match status" value="1"/>
</dbReference>
<dbReference type="EMBL" id="WBMR01000018">
    <property type="protein sequence ID" value="KAB2384829.1"/>
    <property type="molecule type" value="Genomic_DNA"/>
</dbReference>
<dbReference type="AlphaFoldDB" id="A0A6L3W2N3"/>
<dbReference type="PANTHER" id="PTHR43476">
    <property type="entry name" value="3-(3-HYDROXY-PHENYL)PROPIONATE/3-HYDROXYCINNAMIC ACID HYDROXYLASE"/>
    <property type="match status" value="1"/>
</dbReference>
<dbReference type="Pfam" id="PF01494">
    <property type="entry name" value="FAD_binding_3"/>
    <property type="match status" value="1"/>
</dbReference>
<evidence type="ECO:0000259" key="3">
    <source>
        <dbReference type="Pfam" id="PF01494"/>
    </source>
</evidence>
<dbReference type="Gene3D" id="3.50.50.60">
    <property type="entry name" value="FAD/NAD(P)-binding domain"/>
    <property type="match status" value="1"/>
</dbReference>
<dbReference type="InterPro" id="IPR036188">
    <property type="entry name" value="FAD/NAD-bd_sf"/>
</dbReference>
<reference evidence="4 5" key="1">
    <citation type="submission" date="2019-09" db="EMBL/GenBank/DDBJ databases">
        <title>Actinomadura physcomitrii sp. nov., a novel actinomycete isolated from moss [Physcomitrium sphaericum (Ludw) Fuernr].</title>
        <authorList>
            <person name="Liu C."/>
            <person name="Zhuang X."/>
        </authorList>
    </citation>
    <scope>NUCLEOTIDE SEQUENCE [LARGE SCALE GENOMIC DNA]</scope>
    <source>
        <strain evidence="4 5">CYP1-1B</strain>
    </source>
</reference>
<feature type="domain" description="FAD-binding" evidence="3">
    <location>
        <begin position="110"/>
        <end position="330"/>
    </location>
</feature>
<keyword evidence="2" id="KW-0520">NAD</keyword>
<dbReference type="InterPro" id="IPR050631">
    <property type="entry name" value="PheA/TfdB_FAD_monoxygenase"/>
</dbReference>
<dbReference type="OrthoDB" id="3169239at2"/>
<proteinExistence type="predicted"/>
<dbReference type="InterPro" id="IPR002938">
    <property type="entry name" value="FAD-bd"/>
</dbReference>
<keyword evidence="1" id="KW-0560">Oxidoreductase</keyword>
<protein>
    <submittedName>
        <fullName evidence="4">Oxidoreductase</fullName>
    </submittedName>
</protein>
<keyword evidence="5" id="KW-1185">Reference proteome</keyword>
<evidence type="ECO:0000313" key="5">
    <source>
        <dbReference type="Proteomes" id="UP000483004"/>
    </source>
</evidence>
<sequence>MKLNRVAVVGGGPGGLYAARLLKLRWPDCQVVVHEQSVPSATFGFGVGLAGRTQRRLEAADPDSLRDMVAAGYRYGSEMRNRTGAALVRAVHDGAQIGIARSRLLDILQRHAEKAGVEIVVGQRADAWSLDADLVIAADGVNSSARTARAQDFGAEVAIGDGYYLWAGTDFALPTAMFAPAETEHGTFVTHAYPYQPDRSTFLIETDADTLRRAGLGAIRHEPARDASDTVSLAYLEEAFAGVLEGHRLIGNRTQWLRFRTVRCARWHVDGTVLLGDAAHTAHYSIGSGTKIAMEGAIALVDALQRSEDLPTALTAYESERRPKVERLQDLAERSRLWWESFPQRLETPVERVTVAYMSRAGNVPLARFAQTNPEVVRRALADYAGRTVRDRLPDDPDRWVLTQPLQRDDLSFASRVVEHESLLADARFAELHHGSAPAWSAAGDRLLEQATSLHRDGITGFLLSGPPDRPAVLNRLDLAERIRLATGSLVAVHAPERLSADLAAGLVSSRIDLACWDIAVAAAAEPPPEPRPAAASAELG</sequence>
<name>A0A6L3W2N3_9ACTN</name>
<organism evidence="4 5">
    <name type="scientific">Actinomadura montaniterrae</name>
    <dbReference type="NCBI Taxonomy" id="1803903"/>
    <lineage>
        <taxon>Bacteria</taxon>
        <taxon>Bacillati</taxon>
        <taxon>Actinomycetota</taxon>
        <taxon>Actinomycetes</taxon>
        <taxon>Streptosporangiales</taxon>
        <taxon>Thermomonosporaceae</taxon>
        <taxon>Actinomadura</taxon>
    </lineage>
</organism>
<accession>A0A6L3W2N3</accession>
<dbReference type="SUPFAM" id="SSF51905">
    <property type="entry name" value="FAD/NAD(P)-binding domain"/>
    <property type="match status" value="1"/>
</dbReference>
<dbReference type="Proteomes" id="UP000483004">
    <property type="component" value="Unassembled WGS sequence"/>
</dbReference>
<dbReference type="GO" id="GO:0071949">
    <property type="term" value="F:FAD binding"/>
    <property type="evidence" value="ECO:0007669"/>
    <property type="project" value="InterPro"/>
</dbReference>
<evidence type="ECO:0000313" key="4">
    <source>
        <dbReference type="EMBL" id="KAB2384829.1"/>
    </source>
</evidence>
<evidence type="ECO:0000256" key="1">
    <source>
        <dbReference type="ARBA" id="ARBA00023002"/>
    </source>
</evidence>
<comment type="caution">
    <text evidence="4">The sequence shown here is derived from an EMBL/GenBank/DDBJ whole genome shotgun (WGS) entry which is preliminary data.</text>
</comment>
<dbReference type="GO" id="GO:0016491">
    <property type="term" value="F:oxidoreductase activity"/>
    <property type="evidence" value="ECO:0007669"/>
    <property type="project" value="UniProtKB-KW"/>
</dbReference>
<evidence type="ECO:0000256" key="2">
    <source>
        <dbReference type="ARBA" id="ARBA00023027"/>
    </source>
</evidence>
<dbReference type="PRINTS" id="PR00420">
    <property type="entry name" value="RNGMNOXGNASE"/>
</dbReference>
<dbReference type="PANTHER" id="PTHR43476:SF4">
    <property type="entry name" value="BLR0106 PROTEIN"/>
    <property type="match status" value="1"/>
</dbReference>
<gene>
    <name evidence="4" type="ORF">F9B16_09370</name>
</gene>